<proteinExistence type="predicted"/>
<dbReference type="InterPro" id="IPR015943">
    <property type="entry name" value="WD40/YVTN_repeat-like_dom_sf"/>
</dbReference>
<feature type="repeat" description="WD" evidence="3">
    <location>
        <begin position="40"/>
        <end position="73"/>
    </location>
</feature>
<dbReference type="InterPro" id="IPR019775">
    <property type="entry name" value="WD40_repeat_CS"/>
</dbReference>
<gene>
    <name evidence="4" type="ORF">FOE67_24295</name>
</gene>
<dbReference type="Gene3D" id="2.130.10.10">
    <property type="entry name" value="YVTN repeat-like/Quinoprotein amine dehydrogenase"/>
    <property type="match status" value="3"/>
</dbReference>
<dbReference type="Pfam" id="PF00400">
    <property type="entry name" value="WD40"/>
    <property type="match status" value="1"/>
</dbReference>
<dbReference type="EMBL" id="VKHS01000987">
    <property type="protein sequence ID" value="MBB0232517.1"/>
    <property type="molecule type" value="Genomic_DNA"/>
</dbReference>
<dbReference type="PANTHER" id="PTHR19879">
    <property type="entry name" value="TRANSCRIPTION INITIATION FACTOR TFIID"/>
    <property type="match status" value="1"/>
</dbReference>
<keyword evidence="5" id="KW-1185">Reference proteome</keyword>
<evidence type="ECO:0000313" key="5">
    <source>
        <dbReference type="Proteomes" id="UP000530234"/>
    </source>
</evidence>
<accession>A0A7W3T7R3</accession>
<evidence type="ECO:0000256" key="2">
    <source>
        <dbReference type="ARBA" id="ARBA00022737"/>
    </source>
</evidence>
<protein>
    <recommendedName>
        <fullName evidence="6">WD40 repeat domain-containing protein</fullName>
    </recommendedName>
</protein>
<sequence>ALITSLVFVPGRNLLALGDAEGALTLWPLAEGTDRPPRTLPGHDGAVDSLAASPSGTLLASSGTDGTIRLWDLADPAVPARPITTLPGAEITEETHPDPVGTVLRRVAFHPDESMLAAPRAVSEGSRHGALRLWRITDPRQPEAVEPTESILPECYKELISVAFGASGRTLATSCIGFGPQVTLWTTDTTRPHARRDLLQGGQGAGTLRFLPGTRRLLHATANGVTTWLADDAPREGAAGSLGERPGGFYISTVFANGPRRLLAYQGSTHGALWELTEPGGQRLLSNLPGSGTVGAGGLAFSPSGAILALGEVENGEPVLRLRDTGAPDAPELVTVSEVGRATDVSFSRDGRLLAVADNNGDGDENPQIRLLDVSDPRRPAQLAAMPARAFSVAFSPRDDLLVATVMDTLLAWDVSDPRAPEPLPEQRLTRGSTVARAVFSPDGLLLAVADFSERLRLWRVAEGRLAGEPTLLYEEGGSHPVAFAPDSRSLAWANTGEGHVQLWDLSTPATPQWRASFGHYGRSKPDSVAFSPHNSGTLLVAADSIELLVTDPDWIIPGLCSGVGDTITPAEWEVHVPGMPYAPPC</sequence>
<dbReference type="PROSITE" id="PS50294">
    <property type="entry name" value="WD_REPEATS_REGION"/>
    <property type="match status" value="1"/>
</dbReference>
<dbReference type="InterPro" id="IPR036322">
    <property type="entry name" value="WD40_repeat_dom_sf"/>
</dbReference>
<dbReference type="PROSITE" id="PS50082">
    <property type="entry name" value="WD_REPEATS_2"/>
    <property type="match status" value="1"/>
</dbReference>
<reference evidence="5" key="1">
    <citation type="submission" date="2019-10" db="EMBL/GenBank/DDBJ databases">
        <title>Streptomyces sp. nov., a novel actinobacterium isolated from alkaline environment.</title>
        <authorList>
            <person name="Golinska P."/>
        </authorList>
    </citation>
    <scope>NUCLEOTIDE SEQUENCE [LARGE SCALE GENOMIC DNA]</scope>
    <source>
        <strain evidence="5">DSM 42108</strain>
    </source>
</reference>
<evidence type="ECO:0000256" key="1">
    <source>
        <dbReference type="ARBA" id="ARBA00022574"/>
    </source>
</evidence>
<name>A0A7W3T7R3_9ACTN</name>
<dbReference type="SMART" id="SM00320">
    <property type="entry name" value="WD40"/>
    <property type="match status" value="4"/>
</dbReference>
<dbReference type="SUPFAM" id="SSF50978">
    <property type="entry name" value="WD40 repeat-like"/>
    <property type="match status" value="1"/>
</dbReference>
<feature type="non-terminal residue" evidence="4">
    <location>
        <position position="586"/>
    </location>
</feature>
<evidence type="ECO:0000256" key="3">
    <source>
        <dbReference type="PROSITE-ProRule" id="PRU00221"/>
    </source>
</evidence>
<dbReference type="AlphaFoldDB" id="A0A7W3T7R3"/>
<evidence type="ECO:0000313" key="4">
    <source>
        <dbReference type="EMBL" id="MBB0232517.1"/>
    </source>
</evidence>
<keyword evidence="1 3" id="KW-0853">WD repeat</keyword>
<dbReference type="Proteomes" id="UP000530234">
    <property type="component" value="Unassembled WGS sequence"/>
</dbReference>
<comment type="caution">
    <text evidence="4">The sequence shown here is derived from an EMBL/GenBank/DDBJ whole genome shotgun (WGS) entry which is preliminary data.</text>
</comment>
<evidence type="ECO:0008006" key="6">
    <source>
        <dbReference type="Google" id="ProtNLM"/>
    </source>
</evidence>
<dbReference type="PANTHER" id="PTHR19879:SF9">
    <property type="entry name" value="TRANSCRIPTION INITIATION FACTOR TFIID SUBUNIT 5"/>
    <property type="match status" value="1"/>
</dbReference>
<dbReference type="SUPFAM" id="SSF69322">
    <property type="entry name" value="Tricorn protease domain 2"/>
    <property type="match status" value="1"/>
</dbReference>
<organism evidence="4 5">
    <name type="scientific">Streptomyces calidiresistens</name>
    <dbReference type="NCBI Taxonomy" id="1485586"/>
    <lineage>
        <taxon>Bacteria</taxon>
        <taxon>Bacillati</taxon>
        <taxon>Actinomycetota</taxon>
        <taxon>Actinomycetes</taxon>
        <taxon>Kitasatosporales</taxon>
        <taxon>Streptomycetaceae</taxon>
        <taxon>Streptomyces</taxon>
    </lineage>
</organism>
<keyword evidence="2" id="KW-0677">Repeat</keyword>
<dbReference type="PROSITE" id="PS00678">
    <property type="entry name" value="WD_REPEATS_1"/>
    <property type="match status" value="1"/>
</dbReference>
<feature type="non-terminal residue" evidence="4">
    <location>
        <position position="1"/>
    </location>
</feature>
<dbReference type="InterPro" id="IPR001680">
    <property type="entry name" value="WD40_rpt"/>
</dbReference>